<gene>
    <name evidence="3" type="ordered locus">Desru_2654</name>
</gene>
<dbReference type="Gene3D" id="2.20.230.10">
    <property type="entry name" value="Resuscitation-promoting factor rpfb"/>
    <property type="match status" value="1"/>
</dbReference>
<evidence type="ECO:0000259" key="2">
    <source>
        <dbReference type="PROSITE" id="PS51109"/>
    </source>
</evidence>
<evidence type="ECO:0000313" key="4">
    <source>
        <dbReference type="Proteomes" id="UP000009234"/>
    </source>
</evidence>
<reference evidence="4" key="1">
    <citation type="submission" date="2011-05" db="EMBL/GenBank/DDBJ databases">
        <title>Complete sequence of Desulfotomaculum ruminis DSM 2154.</title>
        <authorList>
            <person name="Lucas S."/>
            <person name="Copeland A."/>
            <person name="Lapidus A."/>
            <person name="Cheng J.-F."/>
            <person name="Goodwin L."/>
            <person name="Pitluck S."/>
            <person name="Lu M."/>
            <person name="Detter J.C."/>
            <person name="Han C."/>
            <person name="Tapia R."/>
            <person name="Land M."/>
            <person name="Hauser L."/>
            <person name="Kyrpides N."/>
            <person name="Ivanova N."/>
            <person name="Mikhailova N."/>
            <person name="Pagani I."/>
            <person name="Stams A.J.M."/>
            <person name="Plugge C.M."/>
            <person name="Muyzer G."/>
            <person name="Kuever J."/>
            <person name="Parshina S.N."/>
            <person name="Ivanova A.E."/>
            <person name="Nazina T.N."/>
            <person name="Brambilla E."/>
            <person name="Spring S."/>
            <person name="Klenk H.-P."/>
            <person name="Woyke T."/>
        </authorList>
    </citation>
    <scope>NUCLEOTIDE SEQUENCE [LARGE SCALE GENOMIC DNA]</scope>
    <source>
        <strain evidence="4">ATCC 23193 / DSM 2154 / NCIB 8452 / DL</strain>
    </source>
</reference>
<dbReference type="Pfam" id="PF12229">
    <property type="entry name" value="PG_binding_4"/>
    <property type="match status" value="1"/>
</dbReference>
<keyword evidence="4" id="KW-1185">Reference proteome</keyword>
<dbReference type="KEGG" id="dru:Desru_2654"/>
<dbReference type="Pfam" id="PF04294">
    <property type="entry name" value="VanW"/>
    <property type="match status" value="1"/>
</dbReference>
<dbReference type="PROSITE" id="PS51109">
    <property type="entry name" value="G5"/>
    <property type="match status" value="1"/>
</dbReference>
<dbReference type="EMBL" id="CP002780">
    <property type="protein sequence ID" value="AEG60880.1"/>
    <property type="molecule type" value="Genomic_DNA"/>
</dbReference>
<sequence>MITLALGIQLIVGISLSSAALKFYYSNSVLPGVSVQGVDISGLALEKAIEKLNKEIPWPSPESLLVLVDPEGQTTSIRYGDIGYQADYEASVKEAIKYSRQASAWRNVTGIFGAIYSGYNLPLKKTYNREAFDQVLNDLSSRYNLPAKDAQLTLTGSNVTVLQDIQGKRLDNQATHQALIHLPINQHRLELAFKTVDPVVKSTDFSGINSRVALYVTHFDPGDAGRTHNILLASKLIHHKLIKPGEIFSLNKALGPRSPENGYRPAPVIINNKLSLDYGGGVCQVATTLYNAVLLAGLTVVERSPHSLPVSYVPVGKDATIAGDFIDFKFLNSTPYPILLTSQVQHSKLLVSVYGHREGFSAKIIKFETQRTITKPTRQYIEEPGLAPGQIVVRQPGRDGYELKTYEVIFENGREVGRRLISQNIMEPEMEIIATGSHERRKGMVKK</sequence>
<dbReference type="HOGENOM" id="CLU_011572_2_1_9"/>
<proteinExistence type="predicted"/>
<dbReference type="AlphaFoldDB" id="F6DQI6"/>
<dbReference type="InterPro" id="IPR052913">
    <property type="entry name" value="Glycopeptide_resist_protein"/>
</dbReference>
<dbReference type="InterPro" id="IPR007391">
    <property type="entry name" value="Vancomycin_resist_VanW"/>
</dbReference>
<dbReference type="STRING" id="696281.Desru_2654"/>
<name>F6DQI6_DESRL</name>
<feature type="domain" description="G5" evidence="2">
    <location>
        <begin position="360"/>
        <end position="439"/>
    </location>
</feature>
<evidence type="ECO:0000256" key="1">
    <source>
        <dbReference type="ARBA" id="ARBA00022729"/>
    </source>
</evidence>
<dbReference type="PANTHER" id="PTHR35788:SF1">
    <property type="entry name" value="EXPORTED PROTEIN"/>
    <property type="match status" value="1"/>
</dbReference>
<dbReference type="InterPro" id="IPR011098">
    <property type="entry name" value="G5_dom"/>
</dbReference>
<dbReference type="PANTHER" id="PTHR35788">
    <property type="entry name" value="EXPORTED PROTEIN-RELATED"/>
    <property type="match status" value="1"/>
</dbReference>
<dbReference type="eggNOG" id="COG2720">
    <property type="taxonomic scope" value="Bacteria"/>
</dbReference>
<reference evidence="3 4" key="2">
    <citation type="journal article" date="2012" name="Stand. Genomic Sci.">
        <title>Complete genome sequence of the sulfate-reducing firmicute Desulfotomaculum ruminis type strain (DL(T)).</title>
        <authorList>
            <person name="Spring S."/>
            <person name="Visser M."/>
            <person name="Lu M."/>
            <person name="Copeland A."/>
            <person name="Lapidus A."/>
            <person name="Lucas S."/>
            <person name="Cheng J.F."/>
            <person name="Han C."/>
            <person name="Tapia R."/>
            <person name="Goodwin L.A."/>
            <person name="Pitluck S."/>
            <person name="Ivanova N."/>
            <person name="Land M."/>
            <person name="Hauser L."/>
            <person name="Larimer F."/>
            <person name="Rohde M."/>
            <person name="Goker M."/>
            <person name="Detter J.C."/>
            <person name="Kyrpides N.C."/>
            <person name="Woyke T."/>
            <person name="Schaap P.J."/>
            <person name="Plugge C.M."/>
            <person name="Muyzer G."/>
            <person name="Kuever J."/>
            <person name="Pereira I.A."/>
            <person name="Parshina S.N."/>
            <person name="Bernier-Latmani R."/>
            <person name="Stams A.J."/>
            <person name="Klenk H.P."/>
        </authorList>
    </citation>
    <scope>NUCLEOTIDE SEQUENCE [LARGE SCALE GENOMIC DNA]</scope>
    <source>
        <strain evidence="4">ATCC 23193 / DSM 2154 / NCIB 8452 / DL</strain>
    </source>
</reference>
<protein>
    <submittedName>
        <fullName evidence="3">VanW family protein</fullName>
    </submittedName>
</protein>
<dbReference type="InterPro" id="IPR022029">
    <property type="entry name" value="YoaR-like_PG-bd"/>
</dbReference>
<organism evidence="3 4">
    <name type="scientific">Desulforamulus ruminis (strain ATCC 23193 / DSM 2154 / NCIMB 8452 / DL)</name>
    <name type="common">Desulfotomaculum ruminis</name>
    <dbReference type="NCBI Taxonomy" id="696281"/>
    <lineage>
        <taxon>Bacteria</taxon>
        <taxon>Bacillati</taxon>
        <taxon>Bacillota</taxon>
        <taxon>Clostridia</taxon>
        <taxon>Eubacteriales</taxon>
        <taxon>Peptococcaceae</taxon>
        <taxon>Desulforamulus</taxon>
    </lineage>
</organism>
<evidence type="ECO:0000313" key="3">
    <source>
        <dbReference type="EMBL" id="AEG60880.1"/>
    </source>
</evidence>
<dbReference type="Proteomes" id="UP000009234">
    <property type="component" value="Chromosome"/>
</dbReference>
<keyword evidence="1" id="KW-0732">Signal</keyword>
<dbReference type="Pfam" id="PF07501">
    <property type="entry name" value="G5"/>
    <property type="match status" value="1"/>
</dbReference>
<dbReference type="SMART" id="SM01208">
    <property type="entry name" value="G5"/>
    <property type="match status" value="1"/>
</dbReference>
<dbReference type="OrthoDB" id="9797191at2"/>
<accession>F6DQI6</accession>